<feature type="compositionally biased region" description="Pro residues" evidence="1">
    <location>
        <begin position="152"/>
        <end position="163"/>
    </location>
</feature>
<evidence type="ECO:0000313" key="5">
    <source>
        <dbReference type="Proteomes" id="UP000287687"/>
    </source>
</evidence>
<protein>
    <submittedName>
        <fullName evidence="4">Peptidoglycan-binding protein</fullName>
    </submittedName>
</protein>
<dbReference type="InterPro" id="IPR002477">
    <property type="entry name" value="Peptidoglycan-bd-like"/>
</dbReference>
<feature type="transmembrane region" description="Helical" evidence="2">
    <location>
        <begin position="44"/>
        <end position="64"/>
    </location>
</feature>
<dbReference type="EMBL" id="SBIP01000004">
    <property type="protein sequence ID" value="RWX76044.1"/>
    <property type="molecule type" value="Genomic_DNA"/>
</dbReference>
<keyword evidence="2" id="KW-1133">Transmembrane helix</keyword>
<dbReference type="Gene3D" id="1.10.101.10">
    <property type="entry name" value="PGBD-like superfamily/PGBD"/>
    <property type="match status" value="1"/>
</dbReference>
<dbReference type="OrthoDB" id="9816507at2"/>
<organism evidence="4 5">
    <name type="scientific">Neorhizobium lilium</name>
    <dbReference type="NCBI Taxonomy" id="2503024"/>
    <lineage>
        <taxon>Bacteria</taxon>
        <taxon>Pseudomonadati</taxon>
        <taxon>Pseudomonadota</taxon>
        <taxon>Alphaproteobacteria</taxon>
        <taxon>Hyphomicrobiales</taxon>
        <taxon>Rhizobiaceae</taxon>
        <taxon>Rhizobium/Agrobacterium group</taxon>
        <taxon>Neorhizobium</taxon>
    </lineage>
</organism>
<dbReference type="Proteomes" id="UP000287687">
    <property type="component" value="Unassembled WGS sequence"/>
</dbReference>
<dbReference type="InterPro" id="IPR036366">
    <property type="entry name" value="PGBDSf"/>
</dbReference>
<name>A0A3S4UKW5_9HYPH</name>
<dbReference type="SUPFAM" id="SSF47090">
    <property type="entry name" value="PGBD-like"/>
    <property type="match status" value="1"/>
</dbReference>
<feature type="compositionally biased region" description="Polar residues" evidence="1">
    <location>
        <begin position="240"/>
        <end position="258"/>
    </location>
</feature>
<feature type="compositionally biased region" description="Low complexity" evidence="1">
    <location>
        <begin position="190"/>
        <end position="205"/>
    </location>
</feature>
<evidence type="ECO:0000256" key="1">
    <source>
        <dbReference type="SAM" id="MobiDB-lite"/>
    </source>
</evidence>
<feature type="compositionally biased region" description="Low complexity" evidence="1">
    <location>
        <begin position="118"/>
        <end position="135"/>
    </location>
</feature>
<comment type="caution">
    <text evidence="4">The sequence shown here is derived from an EMBL/GenBank/DDBJ whole genome shotgun (WGS) entry which is preliminary data.</text>
</comment>
<keyword evidence="2" id="KW-0812">Transmembrane</keyword>
<evidence type="ECO:0000256" key="2">
    <source>
        <dbReference type="SAM" id="Phobius"/>
    </source>
</evidence>
<feature type="region of interest" description="Disordered" evidence="1">
    <location>
        <begin position="1"/>
        <end position="22"/>
    </location>
</feature>
<keyword evidence="5" id="KW-1185">Reference proteome</keyword>
<dbReference type="InterPro" id="IPR036365">
    <property type="entry name" value="PGBD-like_sf"/>
</dbReference>
<gene>
    <name evidence="4" type="ORF">EPK99_20540</name>
</gene>
<dbReference type="RefSeq" id="WP_128444922.1">
    <property type="nucleotide sequence ID" value="NZ_SBIP01000004.1"/>
</dbReference>
<dbReference type="Pfam" id="PF01471">
    <property type="entry name" value="PG_binding_1"/>
    <property type="match status" value="1"/>
</dbReference>
<feature type="domain" description="Peptidoglycan binding-like" evidence="3">
    <location>
        <begin position="258"/>
        <end position="312"/>
    </location>
</feature>
<evidence type="ECO:0000259" key="3">
    <source>
        <dbReference type="Pfam" id="PF01471"/>
    </source>
</evidence>
<sequence length="318" mass="33308">MSGRKQKSPDPRRTGKKQPARKSGLFLRLLSGVASLVARHPKPLLGSAGFVVLFSFVAANALWYQPGGHPAPFLATRDSNDPNRIAGYRPAKRAAPGDVTTFRIERAPDPQSAPPVTAPQAAPPTVVSQPASAPATPGPTTAPFPAQTASPQPQPPLPQPMPMPHLQQVAAPLPKPPLPDSTRREPAKKTQASNTAATTGSGSSARPTENVRLHGDDPIAAAIRSSERNPIMTPPADIPTGSSRPARQVASASGGASQLVSQIQKGLSNIAYTDVEMDGVAGAQTKAAIRRFEKHYRLPETGEPNEAVLKKLKAIGAL</sequence>
<reference evidence="4 5" key="1">
    <citation type="submission" date="2019-01" db="EMBL/GenBank/DDBJ databases">
        <title>The draft genome of Rhizobium sp. 24NR.</title>
        <authorList>
            <person name="Liu L."/>
            <person name="Liang L."/>
            <person name="Shi S."/>
            <person name="Xu L."/>
            <person name="Wang X."/>
            <person name="Li L."/>
            <person name="Zhang X."/>
        </authorList>
    </citation>
    <scope>NUCLEOTIDE SEQUENCE [LARGE SCALE GENOMIC DNA]</scope>
    <source>
        <strain evidence="4 5">24NR</strain>
    </source>
</reference>
<keyword evidence="2" id="KW-0472">Membrane</keyword>
<evidence type="ECO:0000313" key="4">
    <source>
        <dbReference type="EMBL" id="RWX76044.1"/>
    </source>
</evidence>
<proteinExistence type="predicted"/>
<feature type="region of interest" description="Disordered" evidence="1">
    <location>
        <begin position="74"/>
        <end position="258"/>
    </location>
</feature>
<dbReference type="AlphaFoldDB" id="A0A3S4UKW5"/>
<accession>A0A3S4UKW5</accession>